<evidence type="ECO:0000256" key="3">
    <source>
        <dbReference type="ARBA" id="ARBA00022643"/>
    </source>
</evidence>
<evidence type="ECO:0000256" key="2">
    <source>
        <dbReference type="ARBA" id="ARBA00022630"/>
    </source>
</evidence>
<proteinExistence type="inferred from homology"/>
<dbReference type="GO" id="GO:0010181">
    <property type="term" value="F:FMN binding"/>
    <property type="evidence" value="ECO:0007669"/>
    <property type="project" value="InterPro"/>
</dbReference>
<comment type="cofactor">
    <cofactor evidence="1">
        <name>FMN</name>
        <dbReference type="ChEBI" id="CHEBI:58210"/>
    </cofactor>
</comment>
<reference evidence="6 7" key="1">
    <citation type="submission" date="2019-11" db="EMBL/GenBank/DDBJ databases">
        <authorList>
            <person name="Li J."/>
        </authorList>
    </citation>
    <scope>NUCLEOTIDE SEQUENCE [LARGE SCALE GENOMIC DNA]</scope>
    <source>
        <strain evidence="6 7">J4</strain>
    </source>
</reference>
<evidence type="ECO:0000256" key="4">
    <source>
        <dbReference type="ARBA" id="ARBA00038054"/>
    </source>
</evidence>
<dbReference type="GO" id="GO:0016646">
    <property type="term" value="F:oxidoreductase activity, acting on the CH-NH group of donors, NAD or NADP as acceptor"/>
    <property type="evidence" value="ECO:0007669"/>
    <property type="project" value="UniProtKB-ARBA"/>
</dbReference>
<keyword evidence="2" id="KW-0285">Flavoprotein</keyword>
<comment type="similarity">
    <text evidence="4">Belongs to the flavoredoxin family.</text>
</comment>
<dbReference type="Gene3D" id="2.30.110.10">
    <property type="entry name" value="Electron Transport, Fmn-binding Protein, Chain A"/>
    <property type="match status" value="1"/>
</dbReference>
<evidence type="ECO:0000313" key="6">
    <source>
        <dbReference type="EMBL" id="MRG87627.1"/>
    </source>
</evidence>
<feature type="domain" description="Flavin reductase like" evidence="5">
    <location>
        <begin position="36"/>
        <end position="181"/>
    </location>
</feature>
<evidence type="ECO:0000259" key="5">
    <source>
        <dbReference type="SMART" id="SM00903"/>
    </source>
</evidence>
<dbReference type="SUPFAM" id="SSF50475">
    <property type="entry name" value="FMN-binding split barrel"/>
    <property type="match status" value="1"/>
</dbReference>
<evidence type="ECO:0000313" key="7">
    <source>
        <dbReference type="Proteomes" id="UP000480185"/>
    </source>
</evidence>
<dbReference type="InterPro" id="IPR002563">
    <property type="entry name" value="Flavin_Rdtase-like_dom"/>
</dbReference>
<keyword evidence="7" id="KW-1185">Reference proteome</keyword>
<dbReference type="EMBL" id="WJNH01000010">
    <property type="protein sequence ID" value="MRG87627.1"/>
    <property type="molecule type" value="Genomic_DNA"/>
</dbReference>
<dbReference type="AlphaFoldDB" id="A0A6G1X9K9"/>
<keyword evidence="3" id="KW-0288">FMN</keyword>
<organism evidence="6 7">
    <name type="scientific">Salinibacillus xinjiangensis</name>
    <dbReference type="NCBI Taxonomy" id="1229268"/>
    <lineage>
        <taxon>Bacteria</taxon>
        <taxon>Bacillati</taxon>
        <taxon>Bacillota</taxon>
        <taxon>Bacilli</taxon>
        <taxon>Bacillales</taxon>
        <taxon>Bacillaceae</taxon>
        <taxon>Salinibacillus</taxon>
    </lineage>
</organism>
<dbReference type="InterPro" id="IPR012349">
    <property type="entry name" value="Split_barrel_FMN-bd"/>
</dbReference>
<comment type="caution">
    <text evidence="6">The sequence shown here is derived from an EMBL/GenBank/DDBJ whole genome shotgun (WGS) entry which is preliminary data.</text>
</comment>
<dbReference type="SMART" id="SM00903">
    <property type="entry name" value="Flavin_Reduct"/>
    <property type="match status" value="1"/>
</dbReference>
<name>A0A6G1X9K9_9BACI</name>
<dbReference type="Proteomes" id="UP000480185">
    <property type="component" value="Unassembled WGS sequence"/>
</dbReference>
<protein>
    <submittedName>
        <fullName evidence="6">Flavin reductase family protein</fullName>
    </submittedName>
</protein>
<dbReference type="PANTHER" id="PTHR33798:SF5">
    <property type="entry name" value="FLAVIN REDUCTASE LIKE DOMAIN-CONTAINING PROTEIN"/>
    <property type="match status" value="1"/>
</dbReference>
<accession>A0A6G1X9K9</accession>
<sequence>MCCVSICKISKYEEVIILEIHSRNCSAKDTYKLLSGLVVPRPIALVSSKDAQGRSNVAPFSFFNVVANEPPTVMFSADKRKGEKKDTIANIETHTEFVINIVSEKMAQKMHNSAADFKKEVSEFDEVGLTPIAAQTINCDAVKESLAHLECKLDRIIKVGKSFMILGEVVHFSVDDQVYLSDYKIDIEKLQPLARLAGREYGRIHERFELERKFDPTKVIE</sequence>
<gene>
    <name evidence="6" type="ORF">GH754_15170</name>
</gene>
<dbReference type="Pfam" id="PF01613">
    <property type="entry name" value="Flavin_Reduct"/>
    <property type="match status" value="1"/>
</dbReference>
<evidence type="ECO:0000256" key="1">
    <source>
        <dbReference type="ARBA" id="ARBA00001917"/>
    </source>
</evidence>
<dbReference type="PANTHER" id="PTHR33798">
    <property type="entry name" value="FLAVOPROTEIN OXYGENASE"/>
    <property type="match status" value="1"/>
</dbReference>